<organism evidence="2 3">
    <name type="scientific">Acidovorax soli</name>
    <dbReference type="NCBI Taxonomy" id="592050"/>
    <lineage>
        <taxon>Bacteria</taxon>
        <taxon>Pseudomonadati</taxon>
        <taxon>Pseudomonadota</taxon>
        <taxon>Betaproteobacteria</taxon>
        <taxon>Burkholderiales</taxon>
        <taxon>Comamonadaceae</taxon>
        <taxon>Acidovorax</taxon>
    </lineage>
</organism>
<protein>
    <recommendedName>
        <fullName evidence="4">DUF3348 domain-containing protein</fullName>
    </recommendedName>
</protein>
<dbReference type="GeneID" id="34232514"/>
<name>A0A1H4AU87_9BURK</name>
<reference evidence="3" key="1">
    <citation type="submission" date="2016-10" db="EMBL/GenBank/DDBJ databases">
        <authorList>
            <person name="Varghese N."/>
            <person name="Submissions S."/>
        </authorList>
    </citation>
    <scope>NUCLEOTIDE SEQUENCE [LARGE SCALE GENOMIC DNA]</scope>
    <source>
        <strain evidence="3">DSM 25157</strain>
    </source>
</reference>
<evidence type="ECO:0008006" key="4">
    <source>
        <dbReference type="Google" id="ProtNLM"/>
    </source>
</evidence>
<evidence type="ECO:0000313" key="3">
    <source>
        <dbReference type="Proteomes" id="UP000199002"/>
    </source>
</evidence>
<evidence type="ECO:0000256" key="1">
    <source>
        <dbReference type="SAM" id="MobiDB-lite"/>
    </source>
</evidence>
<dbReference type="InterPro" id="IPR021783">
    <property type="entry name" value="DUF3348"/>
</dbReference>
<keyword evidence="3" id="KW-1185">Reference proteome</keyword>
<dbReference type="EMBL" id="FNQJ01000011">
    <property type="protein sequence ID" value="SEA39358.1"/>
    <property type="molecule type" value="Genomic_DNA"/>
</dbReference>
<evidence type="ECO:0000313" key="2">
    <source>
        <dbReference type="EMBL" id="SEA39358.1"/>
    </source>
</evidence>
<accession>A0A1H4AU87</accession>
<dbReference type="Proteomes" id="UP000199002">
    <property type="component" value="Unassembled WGS sequence"/>
</dbReference>
<dbReference type="Pfam" id="PF11828">
    <property type="entry name" value="DUF3348"/>
    <property type="match status" value="1"/>
</dbReference>
<proteinExistence type="predicted"/>
<sequence>MRMYLRDRLSRSGLIALLEEWAQEDFVRVQQPRDLAEQLSSWLSAVDAIKVSRALNAMEVVSPGMVQRRRSVDAPAMDAVIQAVKAEVFGLITKPHSPVRPLRGRVDQVPVGHAEAQPLTEPAAQIQRYVGLQKQMGTKFAILRGQMRECLREGSLALQQLAALDAVMEQMLDAREQRLWASLPGHLERRLANLRHRHQQGLQSSGQAGEPVDSHPEDGWLRAFEQDLQDLLLAEMQVRLQPITGLLEAACNEVTGQQE</sequence>
<gene>
    <name evidence="2" type="ORF">SAMN05421875_11182</name>
</gene>
<dbReference type="STRING" id="592050.SAMN05421875_11182"/>
<dbReference type="RefSeq" id="WP_244273664.1">
    <property type="nucleotide sequence ID" value="NZ_CAXIQL010000084.1"/>
</dbReference>
<dbReference type="AlphaFoldDB" id="A0A1H4AU87"/>
<feature type="region of interest" description="Disordered" evidence="1">
    <location>
        <begin position="197"/>
        <end position="218"/>
    </location>
</feature>